<proteinExistence type="predicted"/>
<evidence type="ECO:0000256" key="2">
    <source>
        <dbReference type="SAM" id="Phobius"/>
    </source>
</evidence>
<dbReference type="Proteomes" id="UP000058305">
    <property type="component" value="Chromosome"/>
</dbReference>
<dbReference type="AlphaFoldDB" id="A0A109QWB5"/>
<dbReference type="SMART" id="SM00460">
    <property type="entry name" value="TGc"/>
    <property type="match status" value="1"/>
</dbReference>
<name>A0A109QWB5_9MICO</name>
<dbReference type="SUPFAM" id="SSF54001">
    <property type="entry name" value="Cysteine proteinases"/>
    <property type="match status" value="1"/>
</dbReference>
<evidence type="ECO:0000313" key="4">
    <source>
        <dbReference type="EMBL" id="AMB57649.1"/>
    </source>
</evidence>
<evidence type="ECO:0000259" key="3">
    <source>
        <dbReference type="SMART" id="SM00460"/>
    </source>
</evidence>
<feature type="domain" description="Transglutaminase-like" evidence="3">
    <location>
        <begin position="546"/>
        <end position="625"/>
    </location>
</feature>
<feature type="transmembrane region" description="Helical" evidence="2">
    <location>
        <begin position="129"/>
        <end position="152"/>
    </location>
</feature>
<accession>A0A109QWB5</accession>
<reference evidence="5" key="2">
    <citation type="submission" date="2016-01" db="EMBL/GenBank/DDBJ databases">
        <title>First complete genome sequence of a species in the genus Microterricola, an extremophilic cold active enzyme producing strain ERGS5:02 isolated from Sikkim Himalaya.</title>
        <authorList>
            <person name="Kumar R."/>
            <person name="Singh D."/>
            <person name="Swarnkar M.K."/>
        </authorList>
    </citation>
    <scope>NUCLEOTIDE SEQUENCE [LARGE SCALE GENOMIC DNA]</scope>
    <source>
        <strain evidence="5">ERGS5:02</strain>
    </source>
</reference>
<dbReference type="EMBL" id="CP014145">
    <property type="protein sequence ID" value="AMB57649.1"/>
    <property type="molecule type" value="Genomic_DNA"/>
</dbReference>
<feature type="transmembrane region" description="Helical" evidence="2">
    <location>
        <begin position="197"/>
        <end position="216"/>
    </location>
</feature>
<feature type="transmembrane region" description="Helical" evidence="2">
    <location>
        <begin position="159"/>
        <end position="177"/>
    </location>
</feature>
<gene>
    <name evidence="4" type="ORF">AWU67_00870</name>
</gene>
<dbReference type="Gene3D" id="3.10.620.30">
    <property type="match status" value="1"/>
</dbReference>
<protein>
    <recommendedName>
        <fullName evidence="3">Transglutaminase-like domain-containing protein</fullName>
    </recommendedName>
</protein>
<reference evidence="4 5" key="1">
    <citation type="journal article" date="2016" name="J. Biotechnol.">
        <title>First complete genome sequence of a species in the genus Microterricola, an extremophilic cold active enzyme producing bacterial strain ERGS5:02 isolated from Sikkim Himalaya.</title>
        <authorList>
            <person name="Himanshu"/>
            <person name="Swarnkar M.K."/>
            <person name="Singh D."/>
            <person name="Kumar R."/>
        </authorList>
    </citation>
    <scope>NUCLEOTIDE SEQUENCE [LARGE SCALE GENOMIC DNA]</scope>
    <source>
        <strain evidence="4 5">ERGS5:02</strain>
    </source>
</reference>
<keyword evidence="2" id="KW-0472">Membrane</keyword>
<organism evidence="4 5">
    <name type="scientific">Microterricola viridarii</name>
    <dbReference type="NCBI Taxonomy" id="412690"/>
    <lineage>
        <taxon>Bacteria</taxon>
        <taxon>Bacillati</taxon>
        <taxon>Actinomycetota</taxon>
        <taxon>Actinomycetes</taxon>
        <taxon>Micrococcales</taxon>
        <taxon>Microbacteriaceae</taxon>
        <taxon>Microterricola</taxon>
    </lineage>
</organism>
<keyword evidence="2" id="KW-1133">Transmembrane helix</keyword>
<keyword evidence="5" id="KW-1185">Reference proteome</keyword>
<feature type="transmembrane region" description="Helical" evidence="2">
    <location>
        <begin position="246"/>
        <end position="268"/>
    </location>
</feature>
<keyword evidence="2" id="KW-0812">Transmembrane</keyword>
<evidence type="ECO:0000256" key="1">
    <source>
        <dbReference type="SAM" id="MobiDB-lite"/>
    </source>
</evidence>
<feature type="transmembrane region" description="Helical" evidence="2">
    <location>
        <begin position="44"/>
        <end position="65"/>
    </location>
</feature>
<feature type="region of interest" description="Disordered" evidence="1">
    <location>
        <begin position="648"/>
        <end position="672"/>
    </location>
</feature>
<dbReference type="RefSeq" id="WP_067225602.1">
    <property type="nucleotide sequence ID" value="NZ_CP014145.1"/>
</dbReference>
<sequence>MSGPTRRSPLRDRLRGVPLVSGGAYVLAMAVLVAAAAWPIYQSPYFLVAAGGAVLLGIGVALLSLIRRWSWFTTLLVTVGAYLVFGVPLAVPSGLGGVQEALRGFLELLGRSVFGWKELVTIALPVGSYQALLVPFFAVMLCAVVLALSLVWRSTRFDLLAVPVMLAAIGFGIAFGSSLMSPAWSLGDLSVPAPRETLIGAAGFLLSLSFLTGRAGRVRRAAQNRSAASGAGSRSLAGSARRASRAALTAAVLVTAVAVAVPAAAVPLRVDQRDVLRTAIEPELALREFVSPLSAYRGFLADDRFDTELLQLSSRGVQPDRLRLAVMSYYDGEVFRVVDPARGVDERSTAFARTPGVAVGTAAETTLDVTVGGYNEVWMPLAGQLDRVDFHGSRKQALTDGFFYNERTAAGVQLNQLREGDSFTVRASAAVAADPSALAAARKPRTRAELFDESVFPESLGKWVEAQSLGSSDGAALQELITRLRQRGYLSHSLTAAGPEGHKWQQEHQNYAFAPSLAGHSVGRIDMLFSSLLDKQNATSTSDNTELVAAVGDDEQFAVAAALLAESLGFPARVVLGFRLGVDGAAAPASGMPACADGSCSGRNLSAWIEVQDDGGQWITVDVTPQYEHPLSPSEELTRDPQNTTEVITDGATEVTPPDAEPAGGGESPKDEGEQALDLAWLFTALKIAGLVLLVLLLLVAPLLAMTLAKALRRRSRRRAADTTARIAGGWDDYVDTAVDLGLPAPGTDTRTELAARYDSPNGHTIAVLADEAVFGPVDPGRAEGDAFWAAVDTERALLSSEFSRWQRLRARLSLRSFSQRLRAKAPRNG</sequence>
<dbReference type="InterPro" id="IPR038765">
    <property type="entry name" value="Papain-like_cys_pep_sf"/>
</dbReference>
<dbReference type="OrthoDB" id="3651060at2"/>
<dbReference type="InterPro" id="IPR002931">
    <property type="entry name" value="Transglutaminase-like"/>
</dbReference>
<feature type="transmembrane region" description="Helical" evidence="2">
    <location>
        <begin position="72"/>
        <end position="91"/>
    </location>
</feature>
<evidence type="ECO:0000313" key="5">
    <source>
        <dbReference type="Proteomes" id="UP000058305"/>
    </source>
</evidence>
<feature type="transmembrane region" description="Helical" evidence="2">
    <location>
        <begin position="679"/>
        <end position="709"/>
    </location>
</feature>
<dbReference type="KEGG" id="mvd:AWU67_00870"/>
<dbReference type="Pfam" id="PF01841">
    <property type="entry name" value="Transglut_core"/>
    <property type="match status" value="1"/>
</dbReference>
<feature type="transmembrane region" description="Helical" evidence="2">
    <location>
        <begin position="16"/>
        <end position="38"/>
    </location>
</feature>